<evidence type="ECO:0000313" key="4">
    <source>
        <dbReference type="Proteomes" id="UP000067461"/>
    </source>
</evidence>
<proteinExistence type="predicted"/>
<evidence type="ECO:0000256" key="1">
    <source>
        <dbReference type="SAM" id="MobiDB-lite"/>
    </source>
</evidence>
<accession>A0A060NHY4</accession>
<dbReference type="KEGG" id="cbaa:SRAA_1767"/>
<dbReference type="STRING" id="1458425.SRAA_1767"/>
<dbReference type="Proteomes" id="UP000067461">
    <property type="component" value="Chromosome"/>
</dbReference>
<evidence type="ECO:0000313" key="3">
    <source>
        <dbReference type="EMBL" id="BAO81621.1"/>
    </source>
</evidence>
<dbReference type="AlphaFoldDB" id="A0A060NHY4"/>
<feature type="region of interest" description="Disordered" evidence="1">
    <location>
        <begin position="82"/>
        <end position="103"/>
    </location>
</feature>
<keyword evidence="2" id="KW-0732">Signal</keyword>
<dbReference type="EMBL" id="AP014568">
    <property type="protein sequence ID" value="BAO81621.1"/>
    <property type="molecule type" value="Genomic_DNA"/>
</dbReference>
<organism evidence="3 4">
    <name type="scientific">Serpentinimonas raichei</name>
    <dbReference type="NCBI Taxonomy" id="1458425"/>
    <lineage>
        <taxon>Bacteria</taxon>
        <taxon>Pseudomonadati</taxon>
        <taxon>Pseudomonadota</taxon>
        <taxon>Betaproteobacteria</taxon>
        <taxon>Burkholderiales</taxon>
        <taxon>Comamonadaceae</taxon>
        <taxon>Serpentinimonas</taxon>
    </lineage>
</organism>
<feature type="chain" id="PRO_5001587822" evidence="2">
    <location>
        <begin position="30"/>
        <end position="223"/>
    </location>
</feature>
<dbReference type="RefSeq" id="WP_052467534.1">
    <property type="nucleotide sequence ID" value="NZ_AP014568.1"/>
</dbReference>
<feature type="signal peptide" evidence="2">
    <location>
        <begin position="1"/>
        <end position="29"/>
    </location>
</feature>
<gene>
    <name evidence="3" type="ORF">SRAA_1767</name>
</gene>
<keyword evidence="4" id="KW-1185">Reference proteome</keyword>
<dbReference type="HOGENOM" id="CLU_094869_1_0_4"/>
<reference evidence="3 4" key="1">
    <citation type="journal article" date="2014" name="Nat. Commun.">
        <title>Physiological and genomic features of highly alkaliphilic hydrogen-utilizing Betaproteobacteria from a continental serpentinizing site.</title>
        <authorList>
            <person name="Suzuki S."/>
            <person name="Kuenen J.G."/>
            <person name="Schipper K."/>
            <person name="van der Velde S."/>
            <person name="Ishii S."/>
            <person name="Wu A."/>
            <person name="Sorokin D.Y."/>
            <person name="Tenney A."/>
            <person name="Meng X.Y."/>
            <person name="Morrill P.L."/>
            <person name="Kamagata Y."/>
            <person name="Muyzer G."/>
            <person name="Nealson K.H."/>
        </authorList>
    </citation>
    <scope>NUCLEOTIDE SEQUENCE [LARGE SCALE GENOMIC DNA]</scope>
    <source>
        <strain evidence="3 4">A1</strain>
    </source>
</reference>
<protein>
    <submittedName>
        <fullName evidence="3">Glucose-6-phosphate 1-dehydrogenase</fullName>
    </submittedName>
</protein>
<dbReference type="OrthoDB" id="8895482at2"/>
<evidence type="ECO:0000256" key="2">
    <source>
        <dbReference type="SAM" id="SignalP"/>
    </source>
</evidence>
<name>A0A060NHY4_9BURK</name>
<sequence length="223" mass="25104">MRSAQNAQRVRAGLTLALAATLLGGAALAQTGSIFTCTDAQGRKLTSDRLIMDCLDREQRELSPSGVVRRVIAPSLSTEERLRAQERARTDAQTRARATDERRQQQALLMRYADPATHQRERTQALRPVQAMLEAAERRQQELGQQHQAVADELAHLQRADPAAAAPARLVQRKADIEQQRVSQEGLVRGHQREIERIEERFNTELQLLQRLWAERDAPGPAR</sequence>